<evidence type="ECO:0000256" key="1">
    <source>
        <dbReference type="SAM" id="MobiDB-lite"/>
    </source>
</evidence>
<accession>A0A3B0ULK1</accession>
<gene>
    <name evidence="2" type="ORF">MNBD_CPR01-490</name>
</gene>
<sequence length="939" mass="102473">MSERAPSAKKTPEIFSEAKKNLRDIIIRLEQEEKKPKLKVTVRGKIVSGGSVDDEISRVENSLRILENGGTSSKDTKSDTDATPGVTEEKAESTDTERGTAIKVGVEHARKRMLETEAKYLSEYRKRVAGKKTARAVYGSASQGGNYLKQLKKEYDDARFEFSQKVNESVTERLNKKGRGIVQNTEDKTGEGKKITKATYEENPEYKEKVMQRYNRMVLNRDVIVRAEIERTMAKKEALDAKGKGIFKKIVSLYSRANEKSEKYFIKKLGNEKRGKIVARATRIAVFAIAGSAVGGAMEPGRYILRSGLSALFGTAAGSGAGKIYEKTLGVKRAKTLKEKQIKSASSVQDISMLEKAYRKGSKQGIEKERRLVEMTVAVLTGVGVSLETSHVMADYAVHGNENVMLASHHIGAVGSHDVVAHIDKTGEGADALFGDLKHKLRELYPDQAKAPPEAQHVLHTPLHKLSTEYGFADPSKNGVQQMHKSGLMHLGDKLEYDSSTGHLVFTQQHGASHVLASDASGHITKMESFEKFSGKYTNDVQHAHDTASSADISKHIGNAHALKEQTGALVHAHTVAHNTPNAHTAMPVSGHETVGGIISRTTERGKTVSSFSINDGELRNFAFNLEKNGDHISVAHTGIFIGSADHHLADKFMLKIGQPASGVRDVMRRAQEIEVSEHAISYLQGHNLGGSLEATILREHVKNFINETTKIYGKVFVDHVSNNGHIITDRMHDIGNHAQNAVQSHAHAVANNVTDTTAEIGKHAPKVAGSLHKEIAHLLQPDELGKYANKPVADVIYNSPQVSGELHKQLTNIVARSGVGPDNNETLAHFLNRAQDVAQTHGHVYEIGAHGVKVPVNEVHIYNNPNGDVVAYGGDYNARSFMAYNWLHLKHGGKVLFPDAGGNHMLTMTSFSSNGGRVGVSVRPMPGPVVQSVELSPK</sequence>
<feature type="region of interest" description="Disordered" evidence="1">
    <location>
        <begin position="64"/>
        <end position="98"/>
    </location>
</feature>
<feature type="compositionally biased region" description="Basic and acidic residues" evidence="1">
    <location>
        <begin position="87"/>
        <end position="98"/>
    </location>
</feature>
<evidence type="ECO:0000313" key="2">
    <source>
        <dbReference type="EMBL" id="VAW32031.1"/>
    </source>
</evidence>
<reference evidence="2" key="1">
    <citation type="submission" date="2018-06" db="EMBL/GenBank/DDBJ databases">
        <authorList>
            <person name="Zhirakovskaya E."/>
        </authorList>
    </citation>
    <scope>NUCLEOTIDE SEQUENCE</scope>
</reference>
<name>A0A3B0ULK1_9ZZZZ</name>
<protein>
    <submittedName>
        <fullName evidence="2">Uncharacterized protein</fullName>
    </submittedName>
</protein>
<dbReference type="EMBL" id="UOEV01000015">
    <property type="protein sequence ID" value="VAW32031.1"/>
    <property type="molecule type" value="Genomic_DNA"/>
</dbReference>
<organism evidence="2">
    <name type="scientific">hydrothermal vent metagenome</name>
    <dbReference type="NCBI Taxonomy" id="652676"/>
    <lineage>
        <taxon>unclassified sequences</taxon>
        <taxon>metagenomes</taxon>
        <taxon>ecological metagenomes</taxon>
    </lineage>
</organism>
<proteinExistence type="predicted"/>
<dbReference type="AlphaFoldDB" id="A0A3B0ULK1"/>